<dbReference type="NCBIfam" id="TIGR00266">
    <property type="entry name" value="TIGR00266 family protein"/>
    <property type="match status" value="1"/>
</dbReference>
<dbReference type="Pfam" id="PF01987">
    <property type="entry name" value="AIM24"/>
    <property type="match status" value="1"/>
</dbReference>
<name>A0A517MFK6_9BACT</name>
<protein>
    <recommendedName>
        <fullName evidence="4">TIGR00266 family protein</fullName>
    </recommendedName>
</protein>
<dbReference type="OrthoDB" id="9779518at2"/>
<dbReference type="InterPro" id="IPR036983">
    <property type="entry name" value="AIM24_sf"/>
</dbReference>
<evidence type="ECO:0000313" key="3">
    <source>
        <dbReference type="Proteomes" id="UP000320672"/>
    </source>
</evidence>
<sequence length="339" mass="35772">MTHPIACTQCGKRYQAPPELVGKVIRCKACGGEFQVPPADPQPPYPASRSADTSTPLSSPYEAVASFQGGQANTGHRSSDEIEYEIFGHEAQYCEITLDPGEQVLAEAGALMYMDDGIEMKSVFGDPSNQGGGFVSKVFGAGKRVLTGESLFMTTFTNQSQRRGKVAFGSPYPGRMIPLHLDELGGQIICQKDAFLCGARGLSIDIAFQKKIAAGLFGGEGFIMQRLTGDGIAIVHAGGTMMHRELQPGEKLRLDTGCLMAVGPTVTYDIEFVGGLRNAFFGGEGVFLATVVGPGPVWLQSLPFSRLAGRITAASPSTGNKSVGEGSLLGGIGDMFMGD</sequence>
<evidence type="ECO:0000256" key="1">
    <source>
        <dbReference type="SAM" id="MobiDB-lite"/>
    </source>
</evidence>
<dbReference type="RefSeq" id="WP_145351750.1">
    <property type="nucleotide sequence ID" value="NZ_CP036262.1"/>
</dbReference>
<dbReference type="AlphaFoldDB" id="A0A517MFK6"/>
<dbReference type="InterPro" id="IPR016031">
    <property type="entry name" value="Trp_RNA-bd_attenuator-like_dom"/>
</dbReference>
<dbReference type="PANTHER" id="PTHR43657">
    <property type="entry name" value="TRYPTOPHAN RNA-BINDING ATTENUATOR PROTEIN-LIKE PROTEIN"/>
    <property type="match status" value="1"/>
</dbReference>
<keyword evidence="3" id="KW-1185">Reference proteome</keyword>
<dbReference type="Gene3D" id="3.60.160.10">
    <property type="entry name" value="Mitochondrial biogenesis AIM24"/>
    <property type="match status" value="1"/>
</dbReference>
<dbReference type="SUPFAM" id="SSF51219">
    <property type="entry name" value="TRAP-like"/>
    <property type="match status" value="1"/>
</dbReference>
<dbReference type="EMBL" id="CP036262">
    <property type="protein sequence ID" value="QDS93626.1"/>
    <property type="molecule type" value="Genomic_DNA"/>
</dbReference>
<gene>
    <name evidence="2" type="ORF">FF011L_23990</name>
</gene>
<reference evidence="2 3" key="1">
    <citation type="submission" date="2019-02" db="EMBL/GenBank/DDBJ databases">
        <title>Deep-cultivation of Planctomycetes and their phenomic and genomic characterization uncovers novel biology.</title>
        <authorList>
            <person name="Wiegand S."/>
            <person name="Jogler M."/>
            <person name="Boedeker C."/>
            <person name="Pinto D."/>
            <person name="Vollmers J."/>
            <person name="Rivas-Marin E."/>
            <person name="Kohn T."/>
            <person name="Peeters S.H."/>
            <person name="Heuer A."/>
            <person name="Rast P."/>
            <person name="Oberbeckmann S."/>
            <person name="Bunk B."/>
            <person name="Jeske O."/>
            <person name="Meyerdierks A."/>
            <person name="Storesund J.E."/>
            <person name="Kallscheuer N."/>
            <person name="Luecker S."/>
            <person name="Lage O.M."/>
            <person name="Pohl T."/>
            <person name="Merkel B.J."/>
            <person name="Hornburger P."/>
            <person name="Mueller R.-W."/>
            <person name="Bruemmer F."/>
            <person name="Labrenz M."/>
            <person name="Spormann A.M."/>
            <person name="Op den Camp H."/>
            <person name="Overmann J."/>
            <person name="Amann R."/>
            <person name="Jetten M.S.M."/>
            <person name="Mascher T."/>
            <person name="Medema M.H."/>
            <person name="Devos D.P."/>
            <person name="Kaster A.-K."/>
            <person name="Ovreas L."/>
            <person name="Rohde M."/>
            <person name="Galperin M.Y."/>
            <person name="Jogler C."/>
        </authorList>
    </citation>
    <scope>NUCLEOTIDE SEQUENCE [LARGE SCALE GENOMIC DNA]</scope>
    <source>
        <strain evidence="2 3">FF011L</strain>
    </source>
</reference>
<feature type="region of interest" description="Disordered" evidence="1">
    <location>
        <begin position="36"/>
        <end position="59"/>
    </location>
</feature>
<accession>A0A517MFK6</accession>
<proteinExistence type="predicted"/>
<evidence type="ECO:0008006" key="4">
    <source>
        <dbReference type="Google" id="ProtNLM"/>
    </source>
</evidence>
<dbReference type="InterPro" id="IPR002838">
    <property type="entry name" value="AIM24"/>
</dbReference>
<dbReference type="KEGG" id="rml:FF011L_23990"/>
<organism evidence="2 3">
    <name type="scientific">Roseimaritima multifibrata</name>
    <dbReference type="NCBI Taxonomy" id="1930274"/>
    <lineage>
        <taxon>Bacteria</taxon>
        <taxon>Pseudomonadati</taxon>
        <taxon>Planctomycetota</taxon>
        <taxon>Planctomycetia</taxon>
        <taxon>Pirellulales</taxon>
        <taxon>Pirellulaceae</taxon>
        <taxon>Roseimaritima</taxon>
    </lineage>
</organism>
<dbReference type="PANTHER" id="PTHR43657:SF1">
    <property type="entry name" value="ALTERED INHERITANCE OF MITOCHONDRIA PROTEIN 24, MITOCHONDRIAL"/>
    <property type="match status" value="1"/>
</dbReference>
<evidence type="ECO:0000313" key="2">
    <source>
        <dbReference type="EMBL" id="QDS93626.1"/>
    </source>
</evidence>
<dbReference type="Proteomes" id="UP000320672">
    <property type="component" value="Chromosome"/>
</dbReference>